<dbReference type="Gene3D" id="1.20.1270.60">
    <property type="entry name" value="Arfaptin homology (AH) domain/BAR domain"/>
    <property type="match status" value="1"/>
</dbReference>
<evidence type="ECO:0000256" key="5">
    <source>
        <dbReference type="PROSITE-ProRule" id="PRU00175"/>
    </source>
</evidence>
<feature type="region of interest" description="Disordered" evidence="7">
    <location>
        <begin position="513"/>
        <end position="549"/>
    </location>
</feature>
<dbReference type="InterPro" id="IPR013083">
    <property type="entry name" value="Znf_RING/FYVE/PHD"/>
</dbReference>
<name>A0A553P1P9_TIGCA</name>
<keyword evidence="4" id="KW-0862">Zinc</keyword>
<dbReference type="InterPro" id="IPR001683">
    <property type="entry name" value="PX_dom"/>
</dbReference>
<dbReference type="Pfam" id="PF00787">
    <property type="entry name" value="PX"/>
    <property type="match status" value="1"/>
</dbReference>
<evidence type="ECO:0000259" key="9">
    <source>
        <dbReference type="PROSITE" id="PS50195"/>
    </source>
</evidence>
<dbReference type="OrthoDB" id="4788989at2759"/>
<dbReference type="Gene3D" id="3.30.1520.10">
    <property type="entry name" value="Phox-like domain"/>
    <property type="match status" value="1"/>
</dbReference>
<dbReference type="AlphaFoldDB" id="A0A553P1P9"/>
<feature type="coiled-coil region" evidence="6">
    <location>
        <begin position="341"/>
        <end position="375"/>
    </location>
</feature>
<dbReference type="InterPro" id="IPR001841">
    <property type="entry name" value="Znf_RING"/>
</dbReference>
<dbReference type="Proteomes" id="UP000318571">
    <property type="component" value="Chromosome 7"/>
</dbReference>
<dbReference type="PANTHER" id="PTHR10555:SF170">
    <property type="entry name" value="FI18122P1"/>
    <property type="match status" value="1"/>
</dbReference>
<evidence type="ECO:0000256" key="7">
    <source>
        <dbReference type="SAM" id="MobiDB-lite"/>
    </source>
</evidence>
<dbReference type="EMBL" id="VCGU01000008">
    <property type="protein sequence ID" value="TRY71580.1"/>
    <property type="molecule type" value="Genomic_DNA"/>
</dbReference>
<organism evidence="10 11">
    <name type="scientific">Tigriopus californicus</name>
    <name type="common">Marine copepod</name>
    <dbReference type="NCBI Taxonomy" id="6832"/>
    <lineage>
        <taxon>Eukaryota</taxon>
        <taxon>Metazoa</taxon>
        <taxon>Ecdysozoa</taxon>
        <taxon>Arthropoda</taxon>
        <taxon>Crustacea</taxon>
        <taxon>Multicrustacea</taxon>
        <taxon>Hexanauplia</taxon>
        <taxon>Copepoda</taxon>
        <taxon>Harpacticoida</taxon>
        <taxon>Harpacticidae</taxon>
        <taxon>Tigriopus</taxon>
    </lineage>
</organism>
<dbReference type="GO" id="GO:0005768">
    <property type="term" value="C:endosome"/>
    <property type="evidence" value="ECO:0007669"/>
    <property type="project" value="TreeGrafter"/>
</dbReference>
<keyword evidence="6" id="KW-0175">Coiled coil</keyword>
<feature type="compositionally biased region" description="Polar residues" evidence="7">
    <location>
        <begin position="513"/>
        <end position="527"/>
    </location>
</feature>
<dbReference type="STRING" id="6832.A0A553P1P9"/>
<dbReference type="Gene3D" id="3.30.40.10">
    <property type="entry name" value="Zinc/RING finger domain, C3HC4 (zinc finger)"/>
    <property type="match status" value="1"/>
</dbReference>
<dbReference type="SUPFAM" id="SSF103657">
    <property type="entry name" value="BAR/IMD domain-like"/>
    <property type="match status" value="1"/>
</dbReference>
<sequence length="549" mass="62194">MEGDSISASDILNTPTNMASAPPNHNDDHANHSLPGSVAESPDETPQSNPRLPPIAKNSIRPLQSVPTGSEEEAKGIGWRLPLETVETETDGKINDLLDMLECPICLDTADKPPIYQCPEGHLLCEDCNSRLSDCPQCGHALLNSRNRTAEELAHRLQQLKGNRREMLIPSQHVHISVSEPRKIRKGLFSHVAYQLTTRIGHQDPPTTSTFKVDRRYSDILKLYQKLQLEYQPNGIIIPPPPEKKRLATIAIKMSTDADLNASVASEVISKRCVALDRYMKRMCKHPVIRKDPNFRSFIQEHEVSKAVLKSKSISEKFSSWAGKILRIKSPFSVSEQDPWFQTKVAQLNTMSQQMKQLEKNLSGMSDQKRKLGRTVNDFQAGLSNMSVGRTSRDGNLNQVIKEVIQCHKTMAQMQEEQSKADEIIEQLAVDYQHLVKSAKTTLQHRSRYQKDMQKVQKGKNPLEEIEKIQVSFDKISQTIRRELEHFDFVLRDEFEEVFRAYNTRYWASLASGQDTRSRLNTPSVPTHDQRGGVMANAPNVDDIEQTET</sequence>
<evidence type="ECO:0000256" key="4">
    <source>
        <dbReference type="ARBA" id="ARBA00022833"/>
    </source>
</evidence>
<dbReference type="CDD" id="cd16571">
    <property type="entry name" value="RING-HC_SIAHs"/>
    <property type="match status" value="1"/>
</dbReference>
<reference evidence="10 11" key="1">
    <citation type="journal article" date="2018" name="Nat. Ecol. Evol.">
        <title>Genomic signatures of mitonuclear coevolution across populations of Tigriopus californicus.</title>
        <authorList>
            <person name="Barreto F.S."/>
            <person name="Watson E.T."/>
            <person name="Lima T.G."/>
            <person name="Willett C.S."/>
            <person name="Edmands S."/>
            <person name="Li W."/>
            <person name="Burton R.S."/>
        </authorList>
    </citation>
    <scope>NUCLEOTIDE SEQUENCE [LARGE SCALE GENOMIC DNA]</scope>
    <source>
        <strain evidence="10 11">San Diego</strain>
    </source>
</reference>
<dbReference type="SUPFAM" id="SSF64268">
    <property type="entry name" value="PX domain"/>
    <property type="match status" value="1"/>
</dbReference>
<feature type="region of interest" description="Disordered" evidence="7">
    <location>
        <begin position="1"/>
        <end position="75"/>
    </location>
</feature>
<protein>
    <recommendedName>
        <fullName evidence="12">RING-type domain-containing protein</fullName>
    </recommendedName>
</protein>
<evidence type="ECO:0000256" key="6">
    <source>
        <dbReference type="SAM" id="Coils"/>
    </source>
</evidence>
<evidence type="ECO:0000256" key="1">
    <source>
        <dbReference type="ARBA" id="ARBA00010883"/>
    </source>
</evidence>
<dbReference type="GO" id="GO:0008270">
    <property type="term" value="F:zinc ion binding"/>
    <property type="evidence" value="ECO:0007669"/>
    <property type="project" value="UniProtKB-KW"/>
</dbReference>
<dbReference type="PROSITE" id="PS50195">
    <property type="entry name" value="PX"/>
    <property type="match status" value="1"/>
</dbReference>
<evidence type="ECO:0008006" key="12">
    <source>
        <dbReference type="Google" id="ProtNLM"/>
    </source>
</evidence>
<accession>A0A553P1P9</accession>
<evidence type="ECO:0000256" key="2">
    <source>
        <dbReference type="ARBA" id="ARBA00022723"/>
    </source>
</evidence>
<dbReference type="PROSITE" id="PS50089">
    <property type="entry name" value="ZF_RING_2"/>
    <property type="match status" value="1"/>
</dbReference>
<dbReference type="Pfam" id="PF09325">
    <property type="entry name" value="Vps5"/>
    <property type="match status" value="1"/>
</dbReference>
<gene>
    <name evidence="10" type="ORF">TCAL_11295</name>
</gene>
<dbReference type="Pfam" id="PF21362">
    <property type="entry name" value="Sina_RING"/>
    <property type="match status" value="1"/>
</dbReference>
<dbReference type="InterPro" id="IPR015404">
    <property type="entry name" value="Vps5_C"/>
</dbReference>
<evidence type="ECO:0000313" key="11">
    <source>
        <dbReference type="Proteomes" id="UP000318571"/>
    </source>
</evidence>
<evidence type="ECO:0000313" key="10">
    <source>
        <dbReference type="EMBL" id="TRY71580.1"/>
    </source>
</evidence>
<keyword evidence="11" id="KW-1185">Reference proteome</keyword>
<dbReference type="InterPro" id="IPR049548">
    <property type="entry name" value="Sina-like_RING"/>
</dbReference>
<keyword evidence="3 5" id="KW-0863">Zinc-finger</keyword>
<comment type="similarity">
    <text evidence="1">Belongs to the sorting nexin family.</text>
</comment>
<proteinExistence type="inferred from homology"/>
<feature type="domain" description="RING-type" evidence="8">
    <location>
        <begin position="103"/>
        <end position="138"/>
    </location>
</feature>
<feature type="domain" description="PX" evidence="9">
    <location>
        <begin position="172"/>
        <end position="306"/>
    </location>
</feature>
<dbReference type="OMA" id="NDDHANH"/>
<dbReference type="SMART" id="SM00312">
    <property type="entry name" value="PX"/>
    <property type="match status" value="1"/>
</dbReference>
<evidence type="ECO:0000256" key="3">
    <source>
        <dbReference type="ARBA" id="ARBA00022771"/>
    </source>
</evidence>
<dbReference type="PANTHER" id="PTHR10555">
    <property type="entry name" value="SORTING NEXIN"/>
    <property type="match status" value="1"/>
</dbReference>
<feature type="compositionally biased region" description="Polar residues" evidence="7">
    <location>
        <begin position="1"/>
        <end position="19"/>
    </location>
</feature>
<evidence type="ECO:0000259" key="8">
    <source>
        <dbReference type="PROSITE" id="PS50089"/>
    </source>
</evidence>
<dbReference type="InterPro" id="IPR036871">
    <property type="entry name" value="PX_dom_sf"/>
</dbReference>
<dbReference type="SUPFAM" id="SSF57850">
    <property type="entry name" value="RING/U-box"/>
    <property type="match status" value="1"/>
</dbReference>
<keyword evidence="2" id="KW-0479">Metal-binding</keyword>
<comment type="caution">
    <text evidence="10">The sequence shown here is derived from an EMBL/GenBank/DDBJ whole genome shotgun (WGS) entry which is preliminary data.</text>
</comment>
<dbReference type="GO" id="GO:0035091">
    <property type="term" value="F:phosphatidylinositol binding"/>
    <property type="evidence" value="ECO:0007669"/>
    <property type="project" value="InterPro"/>
</dbReference>
<dbReference type="InterPro" id="IPR027267">
    <property type="entry name" value="AH/BAR_dom_sf"/>
</dbReference>